<dbReference type="SUPFAM" id="SSF52799">
    <property type="entry name" value="(Phosphotyrosine protein) phosphatases II"/>
    <property type="match status" value="1"/>
</dbReference>
<dbReference type="Proteomes" id="UP000235584">
    <property type="component" value="Chromosome"/>
</dbReference>
<protein>
    <submittedName>
        <fullName evidence="1">Uncharacterized protein</fullName>
    </submittedName>
</protein>
<dbReference type="RefSeq" id="WP_102242039.1">
    <property type="nucleotide sequence ID" value="NZ_CP025704.1"/>
</dbReference>
<evidence type="ECO:0000313" key="2">
    <source>
        <dbReference type="Proteomes" id="UP000235584"/>
    </source>
</evidence>
<dbReference type="InterPro" id="IPR016130">
    <property type="entry name" value="Tyr_Pase_AS"/>
</dbReference>
<dbReference type="KEGG" id="bsto:C0V70_01190"/>
<gene>
    <name evidence="1" type="ORF">C0V70_01190</name>
</gene>
<dbReference type="AlphaFoldDB" id="A0A2K9NPQ0"/>
<sequence>MKASILSLVLLASTHSQAFAGSASIIPSTFTETGIPNSHLVSENVIRGMAPRNKKEMQKLLDLGVEKFLMIKIDTNGDIAREIETLQSLGVAESDMMHLDFPWKDITDYGAFCEMTVDALNMLKNAEAKNQKIYFHCTLGEDRTGYLAGLYKIYRGDNESRKEIFENEMCDKGYEAGNPTKIYSVVKKVRDGLTPAFAEMADLIEKNPGKKLSKSMCKGLVIPKVNFKEYSCKKSKLL</sequence>
<dbReference type="InterPro" id="IPR029021">
    <property type="entry name" value="Prot-tyrosine_phosphatase-like"/>
</dbReference>
<proteinExistence type="predicted"/>
<organism evidence="1 2">
    <name type="scientific">Bacteriovorax stolpii</name>
    <name type="common">Bdellovibrio stolpii</name>
    <dbReference type="NCBI Taxonomy" id="960"/>
    <lineage>
        <taxon>Bacteria</taxon>
        <taxon>Pseudomonadati</taxon>
        <taxon>Bdellovibrionota</taxon>
        <taxon>Bacteriovoracia</taxon>
        <taxon>Bacteriovoracales</taxon>
        <taxon>Bacteriovoracaceae</taxon>
        <taxon>Bacteriovorax</taxon>
    </lineage>
</organism>
<dbReference type="EMBL" id="CP025704">
    <property type="protein sequence ID" value="AUN96744.1"/>
    <property type="molecule type" value="Genomic_DNA"/>
</dbReference>
<name>A0A2K9NPQ0_BACTC</name>
<dbReference type="PROSITE" id="PS00383">
    <property type="entry name" value="TYR_PHOSPHATASE_1"/>
    <property type="match status" value="1"/>
</dbReference>
<dbReference type="Gene3D" id="3.90.190.10">
    <property type="entry name" value="Protein tyrosine phosphatase superfamily"/>
    <property type="match status" value="1"/>
</dbReference>
<evidence type="ECO:0000313" key="1">
    <source>
        <dbReference type="EMBL" id="AUN96744.1"/>
    </source>
</evidence>
<accession>A0A2K9NPQ0</accession>
<keyword evidence="2" id="KW-1185">Reference proteome</keyword>
<reference evidence="1 2" key="1">
    <citation type="submission" date="2018-01" db="EMBL/GenBank/DDBJ databases">
        <title>Complete genome sequence of Bacteriovorax stolpii DSM12778.</title>
        <authorList>
            <person name="Tang B."/>
            <person name="Chang J."/>
        </authorList>
    </citation>
    <scope>NUCLEOTIDE SEQUENCE [LARGE SCALE GENOMIC DNA]</scope>
    <source>
        <strain evidence="1 2">DSM 12778</strain>
    </source>
</reference>